<dbReference type="InterPro" id="IPR051294">
    <property type="entry name" value="HORMA_MeioticProgression"/>
</dbReference>
<organism evidence="8 9">
    <name type="scientific">Dinothrombium tinctorium</name>
    <dbReference type="NCBI Taxonomy" id="1965070"/>
    <lineage>
        <taxon>Eukaryota</taxon>
        <taxon>Metazoa</taxon>
        <taxon>Ecdysozoa</taxon>
        <taxon>Arthropoda</taxon>
        <taxon>Chelicerata</taxon>
        <taxon>Arachnida</taxon>
        <taxon>Acari</taxon>
        <taxon>Acariformes</taxon>
        <taxon>Trombidiformes</taxon>
        <taxon>Prostigmata</taxon>
        <taxon>Anystina</taxon>
        <taxon>Parasitengona</taxon>
        <taxon>Trombidioidea</taxon>
        <taxon>Trombidiidae</taxon>
        <taxon>Dinothrombium</taxon>
    </lineage>
</organism>
<dbReference type="GO" id="GO:0051321">
    <property type="term" value="P:meiotic cell cycle"/>
    <property type="evidence" value="ECO:0007669"/>
    <property type="project" value="UniProtKB-KW"/>
</dbReference>
<name>A0A3S3PRD1_9ACAR</name>
<dbReference type="GO" id="GO:0005634">
    <property type="term" value="C:nucleus"/>
    <property type="evidence" value="ECO:0007669"/>
    <property type="project" value="UniProtKB-SubCell"/>
</dbReference>
<protein>
    <submittedName>
        <fullName evidence="8">HORMA domain-containing protein 2-like protein</fullName>
    </submittedName>
</protein>
<keyword evidence="3" id="KW-0158">Chromosome</keyword>
<dbReference type="PROSITE" id="PS50815">
    <property type="entry name" value="HORMA"/>
    <property type="match status" value="1"/>
</dbReference>
<feature type="compositionally biased region" description="Basic and acidic residues" evidence="6">
    <location>
        <begin position="269"/>
        <end position="280"/>
    </location>
</feature>
<reference evidence="8 9" key="1">
    <citation type="journal article" date="2018" name="Gigascience">
        <title>Genomes of trombidid mites reveal novel predicted allergens and laterally-transferred genes associated with secondary metabolism.</title>
        <authorList>
            <person name="Dong X."/>
            <person name="Chaisiri K."/>
            <person name="Xia D."/>
            <person name="Armstrong S.D."/>
            <person name="Fang Y."/>
            <person name="Donnelly M.J."/>
            <person name="Kadowaki T."/>
            <person name="McGarry J.W."/>
            <person name="Darby A.C."/>
            <person name="Makepeace B.L."/>
        </authorList>
    </citation>
    <scope>NUCLEOTIDE SEQUENCE [LARGE SCALE GENOMIC DNA]</scope>
    <source>
        <strain evidence="8">UoL-WK</strain>
    </source>
</reference>
<proteinExistence type="predicted"/>
<dbReference type="EMBL" id="NCKU01000044">
    <property type="protein sequence ID" value="RWS17720.1"/>
    <property type="molecule type" value="Genomic_DNA"/>
</dbReference>
<dbReference type="SUPFAM" id="SSF56019">
    <property type="entry name" value="The spindle assembly checkpoint protein mad2"/>
    <property type="match status" value="1"/>
</dbReference>
<evidence type="ECO:0000256" key="2">
    <source>
        <dbReference type="ARBA" id="ARBA00004286"/>
    </source>
</evidence>
<evidence type="ECO:0000259" key="7">
    <source>
        <dbReference type="PROSITE" id="PS50815"/>
    </source>
</evidence>
<dbReference type="OrthoDB" id="1928087at2759"/>
<keyword evidence="4" id="KW-0539">Nucleus</keyword>
<dbReference type="STRING" id="1965070.A0A3S3PRD1"/>
<dbReference type="PANTHER" id="PTHR48225:SF7">
    <property type="entry name" value="MEIOSIS-SPECIFIC PROTEIN HOP1"/>
    <property type="match status" value="1"/>
</dbReference>
<dbReference type="Pfam" id="PF02301">
    <property type="entry name" value="HORMA"/>
    <property type="match status" value="1"/>
</dbReference>
<evidence type="ECO:0000256" key="5">
    <source>
        <dbReference type="ARBA" id="ARBA00023254"/>
    </source>
</evidence>
<dbReference type="InterPro" id="IPR003511">
    <property type="entry name" value="HORMA_dom"/>
</dbReference>
<dbReference type="Proteomes" id="UP000285301">
    <property type="component" value="Unassembled WGS sequence"/>
</dbReference>
<feature type="domain" description="HORMA" evidence="7">
    <location>
        <begin position="26"/>
        <end position="228"/>
    </location>
</feature>
<feature type="compositionally biased region" description="Low complexity" evidence="6">
    <location>
        <begin position="247"/>
        <end position="258"/>
    </location>
</feature>
<dbReference type="GO" id="GO:0005694">
    <property type="term" value="C:chromosome"/>
    <property type="evidence" value="ECO:0007669"/>
    <property type="project" value="UniProtKB-SubCell"/>
</dbReference>
<dbReference type="InterPro" id="IPR036570">
    <property type="entry name" value="HORMA_dom_sf"/>
</dbReference>
<accession>A0A3S3PRD1</accession>
<dbReference type="Gene3D" id="3.30.900.10">
    <property type="entry name" value="HORMA domain"/>
    <property type="match status" value="1"/>
</dbReference>
<dbReference type="PANTHER" id="PTHR48225">
    <property type="entry name" value="HORMA DOMAIN-CONTAINING PROTEIN 1"/>
    <property type="match status" value="1"/>
</dbReference>
<comment type="caution">
    <text evidence="8">The sequence shown here is derived from an EMBL/GenBank/DDBJ whole genome shotgun (WGS) entry which is preliminary data.</text>
</comment>
<comment type="subcellular location">
    <subcellularLocation>
        <location evidence="2">Chromosome</location>
    </subcellularLocation>
    <subcellularLocation>
        <location evidence="1">Nucleus</location>
    </subcellularLocation>
</comment>
<feature type="region of interest" description="Disordered" evidence="6">
    <location>
        <begin position="240"/>
        <end position="280"/>
    </location>
</feature>
<evidence type="ECO:0000313" key="9">
    <source>
        <dbReference type="Proteomes" id="UP000285301"/>
    </source>
</evidence>
<keyword evidence="5" id="KW-0469">Meiosis</keyword>
<dbReference type="AlphaFoldDB" id="A0A3S3PRD1"/>
<evidence type="ECO:0000256" key="1">
    <source>
        <dbReference type="ARBA" id="ARBA00004123"/>
    </source>
</evidence>
<evidence type="ECO:0000256" key="3">
    <source>
        <dbReference type="ARBA" id="ARBA00022454"/>
    </source>
</evidence>
<gene>
    <name evidence="8" type="ORF">B4U79_13988</name>
</gene>
<sequence>MSLTSQRIEEKSKSETFFAQEVKSECESLLHMKKLTAIAFSTVLYLREVFDESAYGERKHENFVFRILSERSDCKEATQIVRLIKGAFDALEKKYLREIIFGFYTDLKKPNDLIEAYSFKYSYNDGGKHFNLTFNNFELNSSSRKLSLNLQTEKSLKQLLTFARSLSSLPSECYLTMKLRYYDDVTPKEYEPPGFKSCVAENFRINGKRLNVTTGLVETDFHSLQMKVNIDQTTIFPSKHQLESEEQSTTSESEQNNSKNFSPLKKMKSTNEIKKEYNLN</sequence>
<keyword evidence="9" id="KW-1185">Reference proteome</keyword>
<evidence type="ECO:0000313" key="8">
    <source>
        <dbReference type="EMBL" id="RWS17720.1"/>
    </source>
</evidence>
<evidence type="ECO:0000256" key="4">
    <source>
        <dbReference type="ARBA" id="ARBA00023242"/>
    </source>
</evidence>
<evidence type="ECO:0000256" key="6">
    <source>
        <dbReference type="SAM" id="MobiDB-lite"/>
    </source>
</evidence>